<protein>
    <submittedName>
        <fullName evidence="1">Uncharacterized protein</fullName>
    </submittedName>
</protein>
<dbReference type="AlphaFoldDB" id="A0A7S5YEA8"/>
<organism evidence="1">
    <name type="scientific">Pseudomonas aeruginosa</name>
    <dbReference type="NCBI Taxonomy" id="287"/>
    <lineage>
        <taxon>Bacteria</taxon>
        <taxon>Pseudomonadati</taxon>
        <taxon>Pseudomonadota</taxon>
        <taxon>Gammaproteobacteria</taxon>
        <taxon>Pseudomonadales</taxon>
        <taxon>Pseudomonadaceae</taxon>
        <taxon>Pseudomonas</taxon>
    </lineage>
</organism>
<geneLocation type="plasmid" evidence="1">
    <name>pSE5369-VIM</name>
</geneLocation>
<sequence length="111" mass="12339">MVGLAACFESDRLLLLGGHRSVLDFYFDIEPGQIGLRVIQGCHYVVMKLLLSHVHVSEFVGGEGYLHDHFLFHPMVELMGLSYWSCRVPPVAAGMCLTTILGGMVHQKLQP</sequence>
<dbReference type="EMBL" id="MN894888">
    <property type="protein sequence ID" value="QLG05338.1"/>
    <property type="molecule type" value="Genomic_DNA"/>
</dbReference>
<evidence type="ECO:0000313" key="1">
    <source>
        <dbReference type="EMBL" id="QLG05338.1"/>
    </source>
</evidence>
<name>A0A7S5YEA8_PSEAI</name>
<proteinExistence type="predicted"/>
<reference evidence="1" key="1">
    <citation type="submission" date="2019-12" db="EMBL/GenBank/DDBJ databases">
        <title>Compelete sequence of pSE5369-VIM.</title>
        <authorList>
            <person name="Zhou D."/>
        </authorList>
    </citation>
    <scope>NUCLEOTIDE SEQUENCE</scope>
    <source>
        <strain evidence="1">SE5369</strain>
        <plasmid evidence="1">pSE5369-VIM</plasmid>
    </source>
</reference>
<keyword evidence="1" id="KW-0614">Plasmid</keyword>
<accession>A0A7S5YEA8</accession>